<keyword evidence="9" id="KW-1185">Reference proteome</keyword>
<dbReference type="Proteomes" id="UP000678393">
    <property type="component" value="Unassembled WGS sequence"/>
</dbReference>
<evidence type="ECO:0000313" key="8">
    <source>
        <dbReference type="EMBL" id="CAG5120322.1"/>
    </source>
</evidence>
<reference evidence="8" key="1">
    <citation type="submission" date="2021-04" db="EMBL/GenBank/DDBJ databases">
        <authorList>
            <consortium name="Molecular Ecology Group"/>
        </authorList>
    </citation>
    <scope>NUCLEOTIDE SEQUENCE</scope>
</reference>
<evidence type="ECO:0000256" key="6">
    <source>
        <dbReference type="SAM" id="Phobius"/>
    </source>
</evidence>
<proteinExistence type="predicted"/>
<feature type="transmembrane region" description="Helical" evidence="6">
    <location>
        <begin position="29"/>
        <end position="51"/>
    </location>
</feature>
<dbReference type="OrthoDB" id="425344at2759"/>
<evidence type="ECO:0000256" key="4">
    <source>
        <dbReference type="ARBA" id="ARBA00023136"/>
    </source>
</evidence>
<evidence type="ECO:0000256" key="3">
    <source>
        <dbReference type="ARBA" id="ARBA00022989"/>
    </source>
</evidence>
<evidence type="ECO:0000259" key="7">
    <source>
        <dbReference type="PROSITE" id="PS50259"/>
    </source>
</evidence>
<name>A0A8S3YXQ5_9EUPU</name>
<keyword evidence="2 6" id="KW-0812">Transmembrane</keyword>
<evidence type="ECO:0000256" key="2">
    <source>
        <dbReference type="ARBA" id="ARBA00022692"/>
    </source>
</evidence>
<evidence type="ECO:0000313" key="9">
    <source>
        <dbReference type="Proteomes" id="UP000678393"/>
    </source>
</evidence>
<dbReference type="AlphaFoldDB" id="A0A8S3YXQ5"/>
<dbReference type="InterPro" id="IPR017978">
    <property type="entry name" value="GPCR_3_C"/>
</dbReference>
<organism evidence="8 9">
    <name type="scientific">Candidula unifasciata</name>
    <dbReference type="NCBI Taxonomy" id="100452"/>
    <lineage>
        <taxon>Eukaryota</taxon>
        <taxon>Metazoa</taxon>
        <taxon>Spiralia</taxon>
        <taxon>Lophotrochozoa</taxon>
        <taxon>Mollusca</taxon>
        <taxon>Gastropoda</taxon>
        <taxon>Heterobranchia</taxon>
        <taxon>Euthyneura</taxon>
        <taxon>Panpulmonata</taxon>
        <taxon>Eupulmonata</taxon>
        <taxon>Stylommatophora</taxon>
        <taxon>Helicina</taxon>
        <taxon>Helicoidea</taxon>
        <taxon>Geomitridae</taxon>
        <taxon>Candidula</taxon>
    </lineage>
</organism>
<accession>A0A8S3YXQ5</accession>
<feature type="domain" description="G-protein coupled receptors family 3 profile" evidence="7">
    <location>
        <begin position="1"/>
        <end position="64"/>
    </location>
</feature>
<sequence>MYATCVIWLGFFPIYFAGDNKEITLCLSVSLSAAIALVLLFVPKVYVIVWVPEKNTRGAFTTSKDVRCHIGSKSMISGDSIDIRESSTCDSLFKADKGQGKYWRQKSLDEKRLR</sequence>
<comment type="subcellular location">
    <subcellularLocation>
        <location evidence="1">Membrane</location>
        <topology evidence="1">Multi-pass membrane protein</topology>
    </subcellularLocation>
</comment>
<evidence type="ECO:0000256" key="1">
    <source>
        <dbReference type="ARBA" id="ARBA00004141"/>
    </source>
</evidence>
<keyword evidence="4 6" id="KW-0472">Membrane</keyword>
<protein>
    <recommendedName>
        <fullName evidence="7">G-protein coupled receptors family 3 profile domain-containing protein</fullName>
    </recommendedName>
</protein>
<dbReference type="GO" id="GO:0004930">
    <property type="term" value="F:G protein-coupled receptor activity"/>
    <property type="evidence" value="ECO:0007669"/>
    <property type="project" value="InterPro"/>
</dbReference>
<gene>
    <name evidence="8" type="ORF">CUNI_LOCUS5880</name>
</gene>
<dbReference type="EMBL" id="CAJHNH020000878">
    <property type="protein sequence ID" value="CAG5120322.1"/>
    <property type="molecule type" value="Genomic_DNA"/>
</dbReference>
<evidence type="ECO:0000256" key="5">
    <source>
        <dbReference type="ARBA" id="ARBA00023180"/>
    </source>
</evidence>
<feature type="non-terminal residue" evidence="8">
    <location>
        <position position="1"/>
    </location>
</feature>
<keyword evidence="5" id="KW-0325">Glycoprotein</keyword>
<dbReference type="PANTHER" id="PTHR24060">
    <property type="entry name" value="METABOTROPIC GLUTAMATE RECEPTOR"/>
    <property type="match status" value="1"/>
</dbReference>
<dbReference type="GO" id="GO:0016020">
    <property type="term" value="C:membrane"/>
    <property type="evidence" value="ECO:0007669"/>
    <property type="project" value="UniProtKB-SubCell"/>
</dbReference>
<dbReference type="InterPro" id="IPR050726">
    <property type="entry name" value="mGluR"/>
</dbReference>
<dbReference type="PROSITE" id="PS50259">
    <property type="entry name" value="G_PROTEIN_RECEP_F3_4"/>
    <property type="match status" value="1"/>
</dbReference>
<comment type="caution">
    <text evidence="8">The sequence shown here is derived from an EMBL/GenBank/DDBJ whole genome shotgun (WGS) entry which is preliminary data.</text>
</comment>
<keyword evidence="3 6" id="KW-1133">Transmembrane helix</keyword>